<dbReference type="PROSITE" id="PS00571">
    <property type="entry name" value="AMIDASES"/>
    <property type="match status" value="1"/>
</dbReference>
<dbReference type="InterPro" id="IPR000120">
    <property type="entry name" value="Amidase"/>
</dbReference>
<dbReference type="PANTHER" id="PTHR11895:SF83">
    <property type="entry name" value="AMIDASE"/>
    <property type="match status" value="1"/>
</dbReference>
<dbReference type="Pfam" id="PF01425">
    <property type="entry name" value="Amidase"/>
    <property type="match status" value="1"/>
</dbReference>
<gene>
    <name evidence="3" type="ORF">SEUCBS140593_000821</name>
</gene>
<dbReference type="SUPFAM" id="SSF75304">
    <property type="entry name" value="Amidase signature (AS) enzymes"/>
    <property type="match status" value="1"/>
</dbReference>
<comment type="caution">
    <text evidence="3">The sequence shown here is derived from an EMBL/GenBank/DDBJ whole genome shotgun (WGS) entry which is preliminary data.</text>
</comment>
<evidence type="ECO:0000313" key="4">
    <source>
        <dbReference type="Proteomes" id="UP001642482"/>
    </source>
</evidence>
<dbReference type="InterPro" id="IPR023631">
    <property type="entry name" value="Amidase_dom"/>
</dbReference>
<feature type="domain" description="Amidase" evidence="2">
    <location>
        <begin position="99"/>
        <end position="529"/>
    </location>
</feature>
<comment type="similarity">
    <text evidence="1">Belongs to the amidase family.</text>
</comment>
<sequence length="545" mass="57565">MSVFTLDTKPGNPVTVAHLDAVAESLGVTIADSEKESYRTLLAVYHEAAETLFSLPGPDILVPNTTRSPREDVRLPTPKENPLGAWAYRCLVKDIQAPAGGLLEGRTIAIKDCIGLAGVPMQLGSSIYQGYTPDVDATLVTRILNAGGTITGRAVCENFCHSATSHSAHTGVVHNPYARGYSSGGSSSGSGALVAGGAVDMAVGADQGGSIRIPAGWCGLYGLKPTFGLVPYTGIGSNEPTNDHAGPMTRTVLDNAALLQAMAGNDGIDDRSFGAPKPGDLPDYVGLLTGLEKPTDLTGVKIGLVAESLEMPGFDPRVLATFKAAVEKLKALGATVDTVSVPMHKHGAAIWTGISKAGGAANKMGITFGRRGYVMTDVNERIAPLTQKAWDQMYPSTKNILINGVYGMKQFPTLLGHATNLSLKLRQDYDRVLEEYDVLLAPNLPYLANSHAAIPFASATPENPAEPLDLIGKQVGLTYNTAPFNQSGHPVLAVPCGMLPIQEGPLAGSGTKLPVSLQVIGRWFDEASVYRVAYAWEQAYNWKEL</sequence>
<dbReference type="PANTHER" id="PTHR11895">
    <property type="entry name" value="TRANSAMIDASE"/>
    <property type="match status" value="1"/>
</dbReference>
<reference evidence="3 4" key="1">
    <citation type="submission" date="2024-01" db="EMBL/GenBank/DDBJ databases">
        <authorList>
            <person name="Allen C."/>
            <person name="Tagirdzhanova G."/>
        </authorList>
    </citation>
    <scope>NUCLEOTIDE SEQUENCE [LARGE SCALE GENOMIC DNA]</scope>
</reference>
<protein>
    <recommendedName>
        <fullName evidence="2">Amidase domain-containing protein</fullName>
    </recommendedName>
</protein>
<dbReference type="InterPro" id="IPR020556">
    <property type="entry name" value="Amidase_CS"/>
</dbReference>
<dbReference type="EMBL" id="CAWUHD010000005">
    <property type="protein sequence ID" value="CAK7210429.1"/>
    <property type="molecule type" value="Genomic_DNA"/>
</dbReference>
<evidence type="ECO:0000259" key="2">
    <source>
        <dbReference type="Pfam" id="PF01425"/>
    </source>
</evidence>
<dbReference type="Gene3D" id="3.90.1300.10">
    <property type="entry name" value="Amidase signature (AS) domain"/>
    <property type="match status" value="1"/>
</dbReference>
<accession>A0ABP0AT32</accession>
<dbReference type="InterPro" id="IPR036928">
    <property type="entry name" value="AS_sf"/>
</dbReference>
<evidence type="ECO:0000313" key="3">
    <source>
        <dbReference type="EMBL" id="CAK7210429.1"/>
    </source>
</evidence>
<dbReference type="Proteomes" id="UP001642482">
    <property type="component" value="Unassembled WGS sequence"/>
</dbReference>
<keyword evidence="4" id="KW-1185">Reference proteome</keyword>
<evidence type="ECO:0000256" key="1">
    <source>
        <dbReference type="ARBA" id="ARBA00009199"/>
    </source>
</evidence>
<name>A0ABP0AT32_9PEZI</name>
<organism evidence="3 4">
    <name type="scientific">Sporothrix eucalyptigena</name>
    <dbReference type="NCBI Taxonomy" id="1812306"/>
    <lineage>
        <taxon>Eukaryota</taxon>
        <taxon>Fungi</taxon>
        <taxon>Dikarya</taxon>
        <taxon>Ascomycota</taxon>
        <taxon>Pezizomycotina</taxon>
        <taxon>Sordariomycetes</taxon>
        <taxon>Sordariomycetidae</taxon>
        <taxon>Ophiostomatales</taxon>
        <taxon>Ophiostomataceae</taxon>
        <taxon>Sporothrix</taxon>
    </lineage>
</organism>
<proteinExistence type="inferred from homology"/>